<dbReference type="Proteomes" id="UP000244184">
    <property type="component" value="Unassembled WGS sequence"/>
</dbReference>
<dbReference type="SMART" id="SM00342">
    <property type="entry name" value="HTH_ARAC"/>
    <property type="match status" value="1"/>
</dbReference>
<dbReference type="GO" id="GO:0003700">
    <property type="term" value="F:DNA-binding transcription factor activity"/>
    <property type="evidence" value="ECO:0007669"/>
    <property type="project" value="InterPro"/>
</dbReference>
<dbReference type="InterPro" id="IPR018060">
    <property type="entry name" value="HTH_AraC"/>
</dbReference>
<dbReference type="SUPFAM" id="SSF51215">
    <property type="entry name" value="Regulatory protein AraC"/>
    <property type="match status" value="1"/>
</dbReference>
<sequence>MRYRCNERILRYGRDVDLTDYTHIPTNTALNSERIYIRYRMDDWQESWPLHSHDGYEMYFFIQGIANLIIGDDIYQLQPGDMLLFRGEVLHRVNPSMEVPYVRSYVNFTSDYLQDLLSGDMLHKLLQLFEKPSGLLIRWNETELAEVDAAFKAVYLEREKETFGYDFMMRSLLGQLLLRAYRKSKEMYGAFPAPVMSQKEANVRRILLYLNQNFKEEVKLGRLSAVMHLNKYYMCHCFKEITGFTINSYLARKRIDEAKKLLHTGDVPVGHLAEQLGFRGAVHFSRLFKQHVGVSPQMYRKMNQES</sequence>
<dbReference type="PRINTS" id="PR00032">
    <property type="entry name" value="HTHARAC"/>
</dbReference>
<reference evidence="5 6" key="1">
    <citation type="submission" date="2018-03" db="EMBL/GenBank/DDBJ databases">
        <title>Genome sequence of Paenibacillus elgii strain AC13 an antimicrobial compound producing bacteria.</title>
        <authorList>
            <person name="Kurokawa A.S."/>
            <person name="Araujo J.F."/>
            <person name="Costa R.A."/>
            <person name="Ortega D.B."/>
            <person name="Pires A.S."/>
            <person name="Pappas G.J.Jr."/>
            <person name="Franco O.L."/>
            <person name="Barreto C."/>
            <person name="Magalhaes B.S."/>
            <person name="Kruger R.H."/>
        </authorList>
    </citation>
    <scope>NUCLEOTIDE SEQUENCE [LARGE SCALE GENOMIC DNA]</scope>
    <source>
        <strain evidence="5 6">AC13</strain>
    </source>
</reference>
<evidence type="ECO:0000259" key="4">
    <source>
        <dbReference type="PROSITE" id="PS01124"/>
    </source>
</evidence>
<dbReference type="InterPro" id="IPR020449">
    <property type="entry name" value="Tscrpt_reg_AraC-type_HTH"/>
</dbReference>
<evidence type="ECO:0000256" key="2">
    <source>
        <dbReference type="ARBA" id="ARBA00023125"/>
    </source>
</evidence>
<name>A0A2T6FSC4_9BACL</name>
<dbReference type="Pfam" id="PF02311">
    <property type="entry name" value="AraC_binding"/>
    <property type="match status" value="1"/>
</dbReference>
<evidence type="ECO:0000256" key="3">
    <source>
        <dbReference type="ARBA" id="ARBA00023163"/>
    </source>
</evidence>
<dbReference type="PANTHER" id="PTHR43280">
    <property type="entry name" value="ARAC-FAMILY TRANSCRIPTIONAL REGULATOR"/>
    <property type="match status" value="1"/>
</dbReference>
<comment type="caution">
    <text evidence="5">The sequence shown here is derived from an EMBL/GenBank/DDBJ whole genome shotgun (WGS) entry which is preliminary data.</text>
</comment>
<dbReference type="InterPro" id="IPR014710">
    <property type="entry name" value="RmlC-like_jellyroll"/>
</dbReference>
<dbReference type="PANTHER" id="PTHR43280:SF28">
    <property type="entry name" value="HTH-TYPE TRANSCRIPTIONAL ACTIVATOR RHAS"/>
    <property type="match status" value="1"/>
</dbReference>
<dbReference type="AlphaFoldDB" id="A0A2T6FSC4"/>
<evidence type="ECO:0000313" key="6">
    <source>
        <dbReference type="Proteomes" id="UP000244184"/>
    </source>
</evidence>
<dbReference type="EMBL" id="PYHP01000099">
    <property type="protein sequence ID" value="PUA34812.1"/>
    <property type="molecule type" value="Genomic_DNA"/>
</dbReference>
<dbReference type="InterPro" id="IPR003313">
    <property type="entry name" value="AraC-bd"/>
</dbReference>
<keyword evidence="3" id="KW-0804">Transcription</keyword>
<gene>
    <name evidence="5" type="ORF">C8Z91_33605</name>
</gene>
<dbReference type="SUPFAM" id="SSF46689">
    <property type="entry name" value="Homeodomain-like"/>
    <property type="match status" value="2"/>
</dbReference>
<dbReference type="Gene3D" id="1.10.10.60">
    <property type="entry name" value="Homeodomain-like"/>
    <property type="match status" value="2"/>
</dbReference>
<dbReference type="Pfam" id="PF12833">
    <property type="entry name" value="HTH_18"/>
    <property type="match status" value="1"/>
</dbReference>
<dbReference type="Gene3D" id="2.60.120.10">
    <property type="entry name" value="Jelly Rolls"/>
    <property type="match status" value="1"/>
</dbReference>
<evidence type="ECO:0000256" key="1">
    <source>
        <dbReference type="ARBA" id="ARBA00023015"/>
    </source>
</evidence>
<dbReference type="GO" id="GO:0043565">
    <property type="term" value="F:sequence-specific DNA binding"/>
    <property type="evidence" value="ECO:0007669"/>
    <property type="project" value="InterPro"/>
</dbReference>
<proteinExistence type="predicted"/>
<dbReference type="InterPro" id="IPR037923">
    <property type="entry name" value="HTH-like"/>
</dbReference>
<organism evidence="5 6">
    <name type="scientific">Paenibacillus elgii</name>
    <dbReference type="NCBI Taxonomy" id="189691"/>
    <lineage>
        <taxon>Bacteria</taxon>
        <taxon>Bacillati</taxon>
        <taxon>Bacillota</taxon>
        <taxon>Bacilli</taxon>
        <taxon>Bacillales</taxon>
        <taxon>Paenibacillaceae</taxon>
        <taxon>Paenibacillus</taxon>
    </lineage>
</organism>
<protein>
    <submittedName>
        <fullName evidence="5">AraC family transcriptional regulator</fullName>
    </submittedName>
</protein>
<evidence type="ECO:0000313" key="5">
    <source>
        <dbReference type="EMBL" id="PUA34812.1"/>
    </source>
</evidence>
<keyword evidence="2" id="KW-0238">DNA-binding</keyword>
<keyword evidence="1" id="KW-0805">Transcription regulation</keyword>
<dbReference type="InterPro" id="IPR009057">
    <property type="entry name" value="Homeodomain-like_sf"/>
</dbReference>
<feature type="domain" description="HTH araC/xylS-type" evidence="4">
    <location>
        <begin position="204"/>
        <end position="302"/>
    </location>
</feature>
<accession>A0A2T6FSC4</accession>
<dbReference type="PROSITE" id="PS01124">
    <property type="entry name" value="HTH_ARAC_FAMILY_2"/>
    <property type="match status" value="1"/>
</dbReference>